<dbReference type="Proteomes" id="UP001472677">
    <property type="component" value="Unassembled WGS sequence"/>
</dbReference>
<dbReference type="EMBL" id="JBBPBM010000097">
    <property type="protein sequence ID" value="KAK8508845.1"/>
    <property type="molecule type" value="Genomic_DNA"/>
</dbReference>
<gene>
    <name evidence="1" type="ORF">V6N12_034947</name>
</gene>
<keyword evidence="2" id="KW-1185">Reference proteome</keyword>
<organism evidence="1 2">
    <name type="scientific">Hibiscus sabdariffa</name>
    <name type="common">roselle</name>
    <dbReference type="NCBI Taxonomy" id="183260"/>
    <lineage>
        <taxon>Eukaryota</taxon>
        <taxon>Viridiplantae</taxon>
        <taxon>Streptophyta</taxon>
        <taxon>Embryophyta</taxon>
        <taxon>Tracheophyta</taxon>
        <taxon>Spermatophyta</taxon>
        <taxon>Magnoliopsida</taxon>
        <taxon>eudicotyledons</taxon>
        <taxon>Gunneridae</taxon>
        <taxon>Pentapetalae</taxon>
        <taxon>rosids</taxon>
        <taxon>malvids</taxon>
        <taxon>Malvales</taxon>
        <taxon>Malvaceae</taxon>
        <taxon>Malvoideae</taxon>
        <taxon>Hibiscus</taxon>
    </lineage>
</organism>
<accession>A0ABR2BNW0</accession>
<name>A0ABR2BNW0_9ROSI</name>
<evidence type="ECO:0000313" key="2">
    <source>
        <dbReference type="Proteomes" id="UP001472677"/>
    </source>
</evidence>
<reference evidence="1 2" key="1">
    <citation type="journal article" date="2024" name="G3 (Bethesda)">
        <title>Genome assembly of Hibiscus sabdariffa L. provides insights into metabolisms of medicinal natural products.</title>
        <authorList>
            <person name="Kim T."/>
        </authorList>
    </citation>
    <scope>NUCLEOTIDE SEQUENCE [LARGE SCALE GENOMIC DNA]</scope>
    <source>
        <strain evidence="1">TK-2024</strain>
        <tissue evidence="1">Old leaves</tissue>
    </source>
</reference>
<sequence length="157" mass="18234">MSQEEPVIHKSRHLERGVTVKMINNQVDKPRPMTSNVEGSMLTYKRKRKRIIADPPPQVQKWFKLHSYASACKPSQQQSSTEDFVHKGKRTYGKVPIHSCEETNMHACSMLHSLVLVRKNRTWILSQVKKCQNMVEPILLTSKYVDIIVLCNNKRCF</sequence>
<comment type="caution">
    <text evidence="1">The sequence shown here is derived from an EMBL/GenBank/DDBJ whole genome shotgun (WGS) entry which is preliminary data.</text>
</comment>
<proteinExistence type="predicted"/>
<evidence type="ECO:0000313" key="1">
    <source>
        <dbReference type="EMBL" id="KAK8508845.1"/>
    </source>
</evidence>
<protein>
    <submittedName>
        <fullName evidence="1">Uncharacterized protein</fullName>
    </submittedName>
</protein>